<proteinExistence type="predicted"/>
<keyword evidence="2" id="KW-1185">Reference proteome</keyword>
<dbReference type="EMBL" id="JASBWU010000024">
    <property type="protein sequence ID" value="KAJ9112671.1"/>
    <property type="molecule type" value="Genomic_DNA"/>
</dbReference>
<reference evidence="1" key="1">
    <citation type="submission" date="2023-04" db="EMBL/GenBank/DDBJ databases">
        <title>Draft Genome sequencing of Naganishia species isolated from polar environments using Oxford Nanopore Technology.</title>
        <authorList>
            <person name="Leo P."/>
            <person name="Venkateswaran K."/>
        </authorList>
    </citation>
    <scope>NUCLEOTIDE SEQUENCE</scope>
    <source>
        <strain evidence="1">MNA-CCFEE 5425</strain>
    </source>
</reference>
<dbReference type="Proteomes" id="UP001243375">
    <property type="component" value="Unassembled WGS sequence"/>
</dbReference>
<gene>
    <name evidence="1" type="ORF">QFC22_006173</name>
</gene>
<name>A0ACC2WMJ4_9TREE</name>
<sequence length="446" mass="48377">MGIFRNKRSASLPVPAGSASSAVCADGSSPSGMQHANLHSIISPPSVSPRLASPSDTSRDGSATSGTDVVPTEQKAGWTSFIKSLASMTGDLSSMTAPPFILSPTSLTEFPAYWCERPELFADIATGRTEQDRAEKVLRWFICTLKGQYTDDGHCCFPGARAIANNTFKTRNEKMGSEKKPLNPVLGEEFFGVWPDVGFGETTLSVEQVSHHPPVTAYFIQNKKARVTLQGHSGQKTSFSGGSINVKQNGHAILTVDVPGGKKETFLITLPKLQIQGLVWGSPYIELTDSTAIVSDTGYVANIDYKGKGWVSGKAHSYKATLAHNGKTVRSYEGTWTAIGKVAKSDEIFTDATVPKTEVTVKPIEEQSDWESRKLWRATAQGIRSGDYDAASRDKSRIEANEASAGKQWQLKLFQYVESDPVYKQLAAHVKGIPSEEDAYIFRGNA</sequence>
<organism evidence="1 2">
    <name type="scientific">Naganishia vaughanmartiniae</name>
    <dbReference type="NCBI Taxonomy" id="1424756"/>
    <lineage>
        <taxon>Eukaryota</taxon>
        <taxon>Fungi</taxon>
        <taxon>Dikarya</taxon>
        <taxon>Basidiomycota</taxon>
        <taxon>Agaricomycotina</taxon>
        <taxon>Tremellomycetes</taxon>
        <taxon>Filobasidiales</taxon>
        <taxon>Filobasidiaceae</taxon>
        <taxon>Naganishia</taxon>
    </lineage>
</organism>
<accession>A0ACC2WMJ4</accession>
<evidence type="ECO:0000313" key="1">
    <source>
        <dbReference type="EMBL" id="KAJ9112671.1"/>
    </source>
</evidence>
<protein>
    <submittedName>
        <fullName evidence="1">Uncharacterized protein</fullName>
    </submittedName>
</protein>
<evidence type="ECO:0000313" key="2">
    <source>
        <dbReference type="Proteomes" id="UP001243375"/>
    </source>
</evidence>
<comment type="caution">
    <text evidence="1">The sequence shown here is derived from an EMBL/GenBank/DDBJ whole genome shotgun (WGS) entry which is preliminary data.</text>
</comment>